<evidence type="ECO:0000313" key="3">
    <source>
        <dbReference type="Proteomes" id="UP001552299"/>
    </source>
</evidence>
<dbReference type="AlphaFoldDB" id="A0ABD0TXR0"/>
<name>A0ABD0TXR0_DENTH</name>
<evidence type="ECO:0000313" key="2">
    <source>
        <dbReference type="EMBL" id="KAL0904412.1"/>
    </source>
</evidence>
<keyword evidence="3" id="KW-1185">Reference proteome</keyword>
<organism evidence="2 3">
    <name type="scientific">Dendrobium thyrsiflorum</name>
    <name type="common">Pinecone-like raceme dendrobium</name>
    <name type="synonym">Orchid</name>
    <dbReference type="NCBI Taxonomy" id="117978"/>
    <lineage>
        <taxon>Eukaryota</taxon>
        <taxon>Viridiplantae</taxon>
        <taxon>Streptophyta</taxon>
        <taxon>Embryophyta</taxon>
        <taxon>Tracheophyta</taxon>
        <taxon>Spermatophyta</taxon>
        <taxon>Magnoliopsida</taxon>
        <taxon>Liliopsida</taxon>
        <taxon>Asparagales</taxon>
        <taxon>Orchidaceae</taxon>
        <taxon>Epidendroideae</taxon>
        <taxon>Malaxideae</taxon>
        <taxon>Dendrobiinae</taxon>
        <taxon>Dendrobium</taxon>
    </lineage>
</organism>
<reference evidence="2 3" key="1">
    <citation type="journal article" date="2024" name="Plant Biotechnol. J.">
        <title>Dendrobium thyrsiflorum genome and its molecular insights into genes involved in important horticultural traits.</title>
        <authorList>
            <person name="Chen B."/>
            <person name="Wang J.Y."/>
            <person name="Zheng P.J."/>
            <person name="Li K.L."/>
            <person name="Liang Y.M."/>
            <person name="Chen X.F."/>
            <person name="Zhang C."/>
            <person name="Zhao X."/>
            <person name="He X."/>
            <person name="Zhang G.Q."/>
            <person name="Liu Z.J."/>
            <person name="Xu Q."/>
        </authorList>
    </citation>
    <scope>NUCLEOTIDE SEQUENCE [LARGE SCALE GENOMIC DNA]</scope>
    <source>
        <strain evidence="2">GZMU011</strain>
    </source>
</reference>
<protein>
    <submittedName>
        <fullName evidence="2">Uncharacterized protein</fullName>
    </submittedName>
</protein>
<evidence type="ECO:0000256" key="1">
    <source>
        <dbReference type="SAM" id="MobiDB-lite"/>
    </source>
</evidence>
<sequence length="246" mass="27356">MGDSATASAPSTPPTLTSDTPASTDVLIPPTLKFLLSNIKNVINTHIIPDNCPTWRFAIQKLFVANADEVVDKTLPRDFALILRGLYDLNDGGMDDGPDQDLMVPSSRAIVVPGLLSQRRESTQPNRRILVGNHGLLCPRVSCRPGAEKPLQNSFHQPGEAENLNSFCFHLKPAENRHSFCFHLKPAENLHFLLKKTPSEPPKSRDDDRRRRLEPLLGATFVNPSQTPPHKILSLSPKLSLSFYWL</sequence>
<feature type="region of interest" description="Disordered" evidence="1">
    <location>
        <begin position="1"/>
        <end position="23"/>
    </location>
</feature>
<dbReference type="EMBL" id="JANQDX010000019">
    <property type="protein sequence ID" value="KAL0904412.1"/>
    <property type="molecule type" value="Genomic_DNA"/>
</dbReference>
<gene>
    <name evidence="2" type="ORF">M5K25_026516</name>
</gene>
<proteinExistence type="predicted"/>
<accession>A0ABD0TXR0</accession>
<comment type="caution">
    <text evidence="2">The sequence shown here is derived from an EMBL/GenBank/DDBJ whole genome shotgun (WGS) entry which is preliminary data.</text>
</comment>
<dbReference type="Proteomes" id="UP001552299">
    <property type="component" value="Unassembled WGS sequence"/>
</dbReference>